<dbReference type="InterPro" id="IPR029041">
    <property type="entry name" value="FAD-linked_oxidoreductase-like"/>
</dbReference>
<dbReference type="InterPro" id="IPR016161">
    <property type="entry name" value="Ald_DH/histidinol_DH"/>
</dbReference>
<dbReference type="EMBL" id="JAAMOX010000002">
    <property type="protein sequence ID" value="NIH54941.1"/>
    <property type="molecule type" value="Genomic_DNA"/>
</dbReference>
<dbReference type="EC" id="1.2.1.88" evidence="6"/>
<organism evidence="6 7">
    <name type="scientific">Lysinibacter cavernae</name>
    <dbReference type="NCBI Taxonomy" id="1640652"/>
    <lineage>
        <taxon>Bacteria</taxon>
        <taxon>Bacillati</taxon>
        <taxon>Actinomycetota</taxon>
        <taxon>Actinomycetes</taxon>
        <taxon>Micrococcales</taxon>
        <taxon>Microbacteriaceae</taxon>
        <taxon>Lysinibacter</taxon>
    </lineage>
</organism>
<feature type="region of interest" description="Disordered" evidence="3">
    <location>
        <begin position="742"/>
        <end position="765"/>
    </location>
</feature>
<evidence type="ECO:0000259" key="4">
    <source>
        <dbReference type="Pfam" id="PF00171"/>
    </source>
</evidence>
<dbReference type="Gene3D" id="3.20.20.220">
    <property type="match status" value="1"/>
</dbReference>
<proteinExistence type="predicted"/>
<dbReference type="PIRSF" id="PIRSF000197">
    <property type="entry name" value="Bifunct_PutA"/>
    <property type="match status" value="1"/>
</dbReference>
<reference evidence="6 7" key="1">
    <citation type="submission" date="2020-02" db="EMBL/GenBank/DDBJ databases">
        <title>Sequencing the genomes of 1000 actinobacteria strains.</title>
        <authorList>
            <person name="Klenk H.-P."/>
        </authorList>
    </citation>
    <scope>NUCLEOTIDE SEQUENCE [LARGE SCALE GENOMIC DNA]</scope>
    <source>
        <strain evidence="6 7">DSM 27960</strain>
    </source>
</reference>
<dbReference type="GO" id="GO:0003700">
    <property type="term" value="F:DNA-binding transcription factor activity"/>
    <property type="evidence" value="ECO:0007669"/>
    <property type="project" value="InterPro"/>
</dbReference>
<protein>
    <submittedName>
        <fullName evidence="6">RHH-type proline utilization regulon transcriptional repressor/proline dehydrogenase/delta 1-pyrroline-5-carboxylate dehydrogenase</fullName>
        <ecNumber evidence="6">1.2.1.88</ecNumber>
        <ecNumber evidence="6">1.5.5.2</ecNumber>
    </submittedName>
</protein>
<feature type="domain" description="Aldehyde dehydrogenase" evidence="4">
    <location>
        <begin position="574"/>
        <end position="733"/>
    </location>
</feature>
<dbReference type="InterPro" id="IPR050485">
    <property type="entry name" value="Proline_metab_enzyme"/>
</dbReference>
<dbReference type="InterPro" id="IPR016163">
    <property type="entry name" value="Ald_DH_C"/>
</dbReference>
<dbReference type="GO" id="GO:0010133">
    <property type="term" value="P:L-proline catabolic process to L-glutamate"/>
    <property type="evidence" value="ECO:0007669"/>
    <property type="project" value="InterPro"/>
</dbReference>
<dbReference type="Proteomes" id="UP000541033">
    <property type="component" value="Unassembled WGS sequence"/>
</dbReference>
<evidence type="ECO:0000256" key="1">
    <source>
        <dbReference type="ARBA" id="ARBA00023002"/>
    </source>
</evidence>
<feature type="compositionally biased region" description="Acidic residues" evidence="3">
    <location>
        <begin position="826"/>
        <end position="838"/>
    </location>
</feature>
<feature type="domain" description="Proline dehydrogenase" evidence="5">
    <location>
        <begin position="145"/>
        <end position="430"/>
    </location>
</feature>
<comment type="caution">
    <text evidence="6">The sequence shown here is derived from an EMBL/GenBank/DDBJ whole genome shotgun (WGS) entry which is preliminary data.</text>
</comment>
<evidence type="ECO:0000256" key="2">
    <source>
        <dbReference type="ARBA" id="ARBA00023027"/>
    </source>
</evidence>
<keyword evidence="1 6" id="KW-0560">Oxidoreductase</keyword>
<dbReference type="SUPFAM" id="SSF53720">
    <property type="entry name" value="ALDH-like"/>
    <property type="match status" value="2"/>
</dbReference>
<dbReference type="Gene3D" id="3.40.605.10">
    <property type="entry name" value="Aldehyde Dehydrogenase, Chain A, domain 1"/>
    <property type="match status" value="2"/>
</dbReference>
<sequence>MADEADLIHPVALADETVALVRQWLALSEVDEGKQAGDTLASVLRDEAGLSFTKDFVDGVARPEDAFVAALNLNKVAAQAPSFLPPGLRLAVRAGGIASLTLPWAVIPMARTALRRMVGHLIVDAPAEGQAKGQAGARTDALGRALAQLRADGSRPNLSVLGEPVLGESEARHRLAVIRDLMLRDDVDAISVSISSIASNITMWDFDDAVDRISARLIPLFELSAETGTVVTLDAEEYRDLDLVKAIFMNALDRPQLSGVTAGVVLQAYLPESVAALHELTDWSRSRVADGGVPVRVRLVKGANLALERVDSTLHGWPLAPVGSKQETDTNFKRLLDFAMRPENAEVIGVGVASHNLFDVALAHLLAEARGLSQHVEFEMLLGMAPAQVKAVQATVGSIRLYTPVVRPKEFEAAISYLVRRLDESANDENYLSAMFELGEDERLFDRERGRFMASIAALEAEPAPRSNRTQNRATEWKTESADSALFYRKPDTSAAGGPQDGLTAAVLRLDEQPTTEVPVLEPASVPDRIPVVSTTGFVNEPTTDPTLAVNREWALALLQRAPESSEGQATLDQAVISTADEVDALAAAVRERAGGWGAMAATDRGAVLRRVALGLIANRDRLIETMVSETGVVLAEADREVSGAVDFARYYADRAAELDAMVGARFVPSRLTVVASPWNSPVAVPVGSSLAALAAGSGVILKPAPEARRCAAVVAEVLWEAGIPKELLVLVELRDVAAGARRSAGADTGADTGANTDAEAAADGDVGVGADVELDAGSGDAGERAVAPVVPAVAPVLPPTDETASASTAAKGTAAARTTAPEPNESADADGVADEAEQGIQSAGGASDTRRLETYLAAHPAVDRLLLTGTWRTARHLQQQRPELQLLAATNGKNAIVVTPSADIDLAVADIVESAFGNAGQRCSSTSLVILVGSAARSKRFARQLEDAVRSLRVGPATDPATQVGPLIAPASGRLLDTLTSLEAGESWMVQPERRDAEGQLWSPGVKLGVRKGSSFHLTETFGPVLGIMHALTLHEAIDIQNAVEYGLAGGLHSLDAEEIGVWVDNVHSGNLFVNRAVTPAIVERQPFGGWKRSSVGAGFQAGGPNTLLALGGWRPEEGAKSSTLHLRGLSAWVTSLIEAAQQSLDYEEFDVLRRAALSDAYLWGTELSEVHDVSRLGIERNLQRYWPAPVMVRVAEGSTLNDALRVIVAGLLARAPLTLSVSRPLPGAIMKVLTDLDVSVSIESDADWLERVAVGIDGVSRIRLVGGDRAATARAAVAHPDVTLFAEPVTNAGRLELLPFLREQSLSITAHRFGVPSSLTDSLF</sequence>
<dbReference type="PANTHER" id="PTHR42862:SF1">
    <property type="entry name" value="DELTA-1-PYRROLINE-5-CARBOXYLATE DEHYDROGENASE 2, ISOFORM A-RELATED"/>
    <property type="match status" value="1"/>
</dbReference>
<evidence type="ECO:0000313" key="6">
    <source>
        <dbReference type="EMBL" id="NIH54941.1"/>
    </source>
</evidence>
<evidence type="ECO:0000313" key="7">
    <source>
        <dbReference type="Proteomes" id="UP000541033"/>
    </source>
</evidence>
<feature type="compositionally biased region" description="Low complexity" evidence="3">
    <location>
        <begin position="804"/>
        <end position="821"/>
    </location>
</feature>
<gene>
    <name evidence="6" type="ORF">FHX76_002837</name>
</gene>
<dbReference type="PANTHER" id="PTHR42862">
    <property type="entry name" value="DELTA-1-PYRROLINE-5-CARBOXYLATE DEHYDROGENASE 1, ISOFORM A-RELATED"/>
    <property type="match status" value="1"/>
</dbReference>
<dbReference type="EC" id="1.5.5.2" evidence="6"/>
<dbReference type="RefSeq" id="WP_167151599.1">
    <property type="nucleotide sequence ID" value="NZ_JAAMOX010000002.1"/>
</dbReference>
<dbReference type="GO" id="GO:0004657">
    <property type="term" value="F:proline dehydrogenase activity"/>
    <property type="evidence" value="ECO:0007669"/>
    <property type="project" value="UniProtKB-EC"/>
</dbReference>
<feature type="domain" description="Aldehyde dehydrogenase" evidence="4">
    <location>
        <begin position="851"/>
        <end position="1102"/>
    </location>
</feature>
<feature type="compositionally biased region" description="Low complexity" evidence="3">
    <location>
        <begin position="746"/>
        <end position="765"/>
    </location>
</feature>
<keyword evidence="2" id="KW-0520">NAD</keyword>
<keyword evidence="7" id="KW-1185">Reference proteome</keyword>
<dbReference type="InterPro" id="IPR016162">
    <property type="entry name" value="Ald_DH_N"/>
</dbReference>
<dbReference type="InterPro" id="IPR002872">
    <property type="entry name" value="Proline_DH_dom"/>
</dbReference>
<dbReference type="InterPro" id="IPR025703">
    <property type="entry name" value="Bifunct_PutA"/>
</dbReference>
<dbReference type="InterPro" id="IPR015590">
    <property type="entry name" value="Aldehyde_DH_dom"/>
</dbReference>
<dbReference type="Pfam" id="PF01619">
    <property type="entry name" value="Pro_dh"/>
    <property type="match status" value="1"/>
</dbReference>
<evidence type="ECO:0000256" key="3">
    <source>
        <dbReference type="SAM" id="MobiDB-lite"/>
    </source>
</evidence>
<name>A0A7X5R3L6_9MICO</name>
<feature type="region of interest" description="Disordered" evidence="3">
    <location>
        <begin position="798"/>
        <end position="848"/>
    </location>
</feature>
<dbReference type="SUPFAM" id="SSF51730">
    <property type="entry name" value="FAD-linked oxidoreductase"/>
    <property type="match status" value="1"/>
</dbReference>
<dbReference type="GO" id="GO:0003842">
    <property type="term" value="F:L-glutamate gamma-semialdehyde dehydrogenase activity"/>
    <property type="evidence" value="ECO:0007669"/>
    <property type="project" value="UniProtKB-EC"/>
</dbReference>
<evidence type="ECO:0000259" key="5">
    <source>
        <dbReference type="Pfam" id="PF01619"/>
    </source>
</evidence>
<dbReference type="Gene3D" id="3.40.309.10">
    <property type="entry name" value="Aldehyde Dehydrogenase, Chain A, domain 2"/>
    <property type="match status" value="1"/>
</dbReference>
<dbReference type="Pfam" id="PF00171">
    <property type="entry name" value="Aldedh"/>
    <property type="match status" value="2"/>
</dbReference>
<accession>A0A7X5R3L6</accession>
<dbReference type="GO" id="GO:0009898">
    <property type="term" value="C:cytoplasmic side of plasma membrane"/>
    <property type="evidence" value="ECO:0007669"/>
    <property type="project" value="TreeGrafter"/>
</dbReference>